<dbReference type="InterPro" id="IPR051690">
    <property type="entry name" value="PseI-like"/>
</dbReference>
<dbReference type="InterPro" id="IPR006190">
    <property type="entry name" value="SAF_AFP_Neu5Ac"/>
</dbReference>
<evidence type="ECO:0000313" key="5">
    <source>
        <dbReference type="EMBL" id="BAE48896.1"/>
    </source>
</evidence>
<dbReference type="SMART" id="SM00858">
    <property type="entry name" value="SAF"/>
    <property type="match status" value="1"/>
</dbReference>
<dbReference type="InterPro" id="IPR000644">
    <property type="entry name" value="CBS_dom"/>
</dbReference>
<dbReference type="Gene3D" id="3.20.20.150">
    <property type="entry name" value="Divalent-metal-dependent TIM barrel enzymes"/>
    <property type="match status" value="1"/>
</dbReference>
<dbReference type="InterPro" id="IPR046342">
    <property type="entry name" value="CBS_dom_sf"/>
</dbReference>
<dbReference type="PANTHER" id="PTHR42966">
    <property type="entry name" value="N-ACETYLNEURAMINATE SYNTHASE"/>
    <property type="match status" value="1"/>
</dbReference>
<proteinExistence type="predicted"/>
<evidence type="ECO:0000256" key="2">
    <source>
        <dbReference type="PROSITE-ProRule" id="PRU00703"/>
    </source>
</evidence>
<dbReference type="EMBL" id="AP007255">
    <property type="protein sequence ID" value="BAE48896.1"/>
    <property type="molecule type" value="Genomic_DNA"/>
</dbReference>
<dbReference type="InterPro" id="IPR013132">
    <property type="entry name" value="PseI/NeuA/B-like_N"/>
</dbReference>
<protein>
    <submittedName>
        <fullName evidence="5">Sialic acid synthase</fullName>
    </submittedName>
</protein>
<dbReference type="SUPFAM" id="SSF51658">
    <property type="entry name" value="Xylose isomerase-like"/>
    <property type="match status" value="1"/>
</dbReference>
<dbReference type="InterPro" id="IPR036732">
    <property type="entry name" value="AFP_Neu5c_C_sf"/>
</dbReference>
<feature type="domain" description="CBS" evidence="4">
    <location>
        <begin position="3"/>
        <end position="63"/>
    </location>
</feature>
<gene>
    <name evidence="5" type="ordered locus">amb0092</name>
</gene>
<dbReference type="KEGG" id="mag:amb0092"/>
<dbReference type="Gene3D" id="3.90.1210.10">
    <property type="entry name" value="Antifreeze-like/N-acetylneuraminic acid synthase C-terminal domain"/>
    <property type="match status" value="1"/>
</dbReference>
<keyword evidence="6" id="KW-1185">Reference proteome</keyword>
<dbReference type="GO" id="GO:0016051">
    <property type="term" value="P:carbohydrate biosynthetic process"/>
    <property type="evidence" value="ECO:0007669"/>
    <property type="project" value="InterPro"/>
</dbReference>
<keyword evidence="1 2" id="KW-0129">CBS domain</keyword>
<dbReference type="InterPro" id="IPR036237">
    <property type="entry name" value="Xyl_isomerase-like_sf"/>
</dbReference>
<evidence type="ECO:0000259" key="3">
    <source>
        <dbReference type="PROSITE" id="PS50844"/>
    </source>
</evidence>
<dbReference type="PANTHER" id="PTHR42966:SF3">
    <property type="entry name" value="BLR5971 PROTEIN"/>
    <property type="match status" value="1"/>
</dbReference>
<reference evidence="5 6" key="1">
    <citation type="journal article" date="2005" name="DNA Res.">
        <title>Complete genome sequence of the facultative anaerobic magnetotactic bacterium Magnetospirillum sp. strain AMB-1.</title>
        <authorList>
            <person name="Matsunaga T."/>
            <person name="Okamura Y."/>
            <person name="Fukuda Y."/>
            <person name="Wahyudi A.T."/>
            <person name="Murase Y."/>
            <person name="Takeyama H."/>
        </authorList>
    </citation>
    <scope>NUCLEOTIDE SEQUENCE [LARGE SCALE GENOMIC DNA]</scope>
    <source>
        <strain evidence="6">ATCC 700264 / AMB-1</strain>
    </source>
</reference>
<evidence type="ECO:0000256" key="1">
    <source>
        <dbReference type="ARBA" id="ARBA00023122"/>
    </source>
</evidence>
<evidence type="ECO:0000259" key="4">
    <source>
        <dbReference type="PROSITE" id="PS51371"/>
    </source>
</evidence>
<dbReference type="InterPro" id="IPR013785">
    <property type="entry name" value="Aldolase_TIM"/>
</dbReference>
<dbReference type="RefSeq" id="WP_011382539.1">
    <property type="nucleotide sequence ID" value="NC_007626.1"/>
</dbReference>
<dbReference type="STRING" id="342108.amb0092"/>
<name>Q2WB79_PARM1</name>
<dbReference type="PROSITE" id="PS51371">
    <property type="entry name" value="CBS"/>
    <property type="match status" value="1"/>
</dbReference>
<accession>Q2WB79</accession>
<dbReference type="CDD" id="cd17773">
    <property type="entry name" value="CBS_pair_NeuB"/>
    <property type="match status" value="1"/>
</dbReference>
<evidence type="ECO:0000313" key="6">
    <source>
        <dbReference type="Proteomes" id="UP000007058"/>
    </source>
</evidence>
<sequence>MIIDKNIAKYLVFSEDTLKNALVKINDNKERVVFAVDETGRLEGVLTDGDVRRWLVAADPVDLGIAAGKVANGDFRSARLGGDRHAIEAMLDSRINFVPLVDDYGHLVGVARARRPVMDIGGFRLEESSPAFVIAEIGNNHQGSLDMAMRLIDEAAGAGAHCAKFQMRDLASLYANAGDHTDASEDLGSQYTLDLLSRFSLKTEDLFKAFDHCKVKGLIPLCTPWDLASVEALERYGIAAYKAASADLTNHQLLAAIADTGRPLLLSTGMSVESEIIEAVEVLRQHGAQYVLLHCNSTYPAPFKDINLAYMDRLKSIGECLVGYSGHERGFAVVLAAVARGAKVVEKHFTLDKSLEGNDHKVSLLPEEFRAMVDAIGQVEESMGSAEARGLTQGEMMNRETLAKSLIINCDIAAGAEIRDEMLVVRSPGKGLQPNQRAKLVGRKAKRDMKAGDFFFASDISDSDARPRPFKFRRPWGLPVRYHDYRTLLPMTAMPLIEFHLSYVDMDLDLAPFFDQPLDVDFVIHSPELFAGDHVLDLCSEDEAYRALSISNLQRVIDLTRRLKQWFPRTRRPQIVTNVGGFSMDSHLSADQVAHLHTLLDDSLARLDMVGVEIIPQTMPPYPWHFGGQRYHNLFVDAADIVGFCKRHNMRVCLDVSHSKLACTHLKTTFSGFMEEVGPYVAHLHLADAKGVDGEGIQIGTGDIDFAAMARQLDRLAPQASFIPEIWQGHKNDGEGFWVALDRLEEWF</sequence>
<dbReference type="Pfam" id="PF01261">
    <property type="entry name" value="AP_endonuc_2"/>
    <property type="match status" value="1"/>
</dbReference>
<dbReference type="Pfam" id="PF08666">
    <property type="entry name" value="SAF"/>
    <property type="match status" value="1"/>
</dbReference>
<dbReference type="HOGENOM" id="CLU_371249_0_0_5"/>
<dbReference type="InterPro" id="IPR013022">
    <property type="entry name" value="Xyl_isomerase-like_TIM-brl"/>
</dbReference>
<dbReference type="SUPFAM" id="SSF54631">
    <property type="entry name" value="CBS-domain pair"/>
    <property type="match status" value="1"/>
</dbReference>
<dbReference type="CDD" id="cd11615">
    <property type="entry name" value="SAF_NeuB_like"/>
    <property type="match status" value="1"/>
</dbReference>
<dbReference type="Pfam" id="PF03102">
    <property type="entry name" value="NeuB"/>
    <property type="match status" value="1"/>
</dbReference>
<dbReference type="Gene3D" id="3.10.580.10">
    <property type="entry name" value="CBS-domain"/>
    <property type="match status" value="1"/>
</dbReference>
<dbReference type="InterPro" id="IPR013974">
    <property type="entry name" value="SAF"/>
</dbReference>
<feature type="domain" description="AFP-like" evidence="3">
    <location>
        <begin position="405"/>
        <end position="463"/>
    </location>
</feature>
<dbReference type="SUPFAM" id="SSF51569">
    <property type="entry name" value="Aldolase"/>
    <property type="match status" value="1"/>
</dbReference>
<dbReference type="Gene3D" id="3.20.20.70">
    <property type="entry name" value="Aldolase class I"/>
    <property type="match status" value="1"/>
</dbReference>
<dbReference type="Proteomes" id="UP000007058">
    <property type="component" value="Chromosome"/>
</dbReference>
<dbReference type="InterPro" id="IPR057736">
    <property type="entry name" value="SAF_PseI/NeuA/NeuB"/>
</dbReference>
<dbReference type="PROSITE" id="PS50844">
    <property type="entry name" value="AFP_LIKE"/>
    <property type="match status" value="1"/>
</dbReference>
<dbReference type="Pfam" id="PF00571">
    <property type="entry name" value="CBS"/>
    <property type="match status" value="1"/>
</dbReference>
<dbReference type="GO" id="GO:0047444">
    <property type="term" value="F:N-acylneuraminate-9-phosphate synthase activity"/>
    <property type="evidence" value="ECO:0007669"/>
    <property type="project" value="TreeGrafter"/>
</dbReference>
<organism evidence="5 6">
    <name type="scientific">Paramagnetospirillum magneticum (strain ATCC 700264 / AMB-1)</name>
    <name type="common">Magnetospirillum magneticum</name>
    <dbReference type="NCBI Taxonomy" id="342108"/>
    <lineage>
        <taxon>Bacteria</taxon>
        <taxon>Pseudomonadati</taxon>
        <taxon>Pseudomonadota</taxon>
        <taxon>Alphaproteobacteria</taxon>
        <taxon>Rhodospirillales</taxon>
        <taxon>Magnetospirillaceae</taxon>
        <taxon>Paramagnetospirillum</taxon>
    </lineage>
</organism>
<dbReference type="AlphaFoldDB" id="Q2WB79"/>
<dbReference type="OrthoDB" id="9781701at2"/>
<dbReference type="SUPFAM" id="SSF51269">
    <property type="entry name" value="AFP III-like domain"/>
    <property type="match status" value="1"/>
</dbReference>